<feature type="domain" description="Fumarylacetoacetase-like C-terminal" evidence="3">
    <location>
        <begin position="72"/>
        <end position="277"/>
    </location>
</feature>
<dbReference type="GO" id="GO:0016787">
    <property type="term" value="F:hydrolase activity"/>
    <property type="evidence" value="ECO:0007669"/>
    <property type="project" value="UniProtKB-KW"/>
</dbReference>
<proteinExistence type="inferred from homology"/>
<gene>
    <name evidence="4" type="ORF">EOW66_01050</name>
</gene>
<dbReference type="InterPro" id="IPR011234">
    <property type="entry name" value="Fumarylacetoacetase-like_C"/>
</dbReference>
<evidence type="ECO:0000259" key="3">
    <source>
        <dbReference type="Pfam" id="PF01557"/>
    </source>
</evidence>
<dbReference type="RefSeq" id="WP_128154146.1">
    <property type="nucleotide sequence ID" value="NZ_JBHSOM010000007.1"/>
</dbReference>
<comment type="caution">
    <text evidence="4">The sequence shown here is derived from an EMBL/GenBank/DDBJ whole genome shotgun (WGS) entry which is preliminary data.</text>
</comment>
<keyword evidence="2" id="KW-0479">Metal-binding</keyword>
<dbReference type="SUPFAM" id="SSF56529">
    <property type="entry name" value="FAH"/>
    <property type="match status" value="1"/>
</dbReference>
<evidence type="ECO:0000256" key="1">
    <source>
        <dbReference type="ARBA" id="ARBA00010211"/>
    </source>
</evidence>
<comment type="similarity">
    <text evidence="1">Belongs to the FAH family.</text>
</comment>
<evidence type="ECO:0000313" key="4">
    <source>
        <dbReference type="EMBL" id="RWR54686.1"/>
    </source>
</evidence>
<evidence type="ECO:0000256" key="2">
    <source>
        <dbReference type="ARBA" id="ARBA00022723"/>
    </source>
</evidence>
<dbReference type="GO" id="GO:0016853">
    <property type="term" value="F:isomerase activity"/>
    <property type="evidence" value="ECO:0007669"/>
    <property type="project" value="UniProtKB-ARBA"/>
</dbReference>
<dbReference type="GO" id="GO:0046872">
    <property type="term" value="F:metal ion binding"/>
    <property type="evidence" value="ECO:0007669"/>
    <property type="project" value="UniProtKB-KW"/>
</dbReference>
<dbReference type="Gene3D" id="3.90.850.10">
    <property type="entry name" value="Fumarylacetoacetase-like, C-terminal domain"/>
    <property type="match status" value="1"/>
</dbReference>
<dbReference type="Pfam" id="PF01557">
    <property type="entry name" value="FAA_hydrolase"/>
    <property type="match status" value="1"/>
</dbReference>
<sequence>MRLVSFITPSGTASYGTVVGSDVLDAGAVLGAQYADLRQVIAADAVAGLAGVGTALPLADVTLLPPVPTPEKILCVGLNYLSHIAETGRDRPRHPSIFTRYPSSLVGHGTPLVRPKVSKDFDYEGELAVIIGKAGRHIPAEAAFDHVAGYTCMNEGSIRDYQIHTTQFWPGKSFEASGSIGPWIVTADDVEDITAQTLTTRVDGVVVQQAGLDDLAFSIPEMIAYISSVLTLQPGDVIATGTPGGVGKFRKPQLYLAPGMQVEVEITGIGTLGNGVVDE</sequence>
<keyword evidence="5" id="KW-1185">Reference proteome</keyword>
<reference evidence="5" key="2">
    <citation type="submission" date="2019-01" db="EMBL/GenBank/DDBJ databases">
        <title>Sinorhodobacter populi sp. nov. isolated from the symptomatic bark tissue of Populus euramericana canker.</title>
        <authorList>
            <person name="Li Y."/>
        </authorList>
    </citation>
    <scope>NUCLEOTIDE SEQUENCE [LARGE SCALE GENOMIC DNA]</scope>
    <source>
        <strain evidence="5">CGMCC 1.12963</strain>
    </source>
</reference>
<dbReference type="InterPro" id="IPR036663">
    <property type="entry name" value="Fumarylacetoacetase_C_sf"/>
</dbReference>
<name>A0A3S3ND71_9RHOB</name>
<protein>
    <submittedName>
        <fullName evidence="4">FAA hydrolase family protein</fullName>
    </submittedName>
</protein>
<evidence type="ECO:0000313" key="5">
    <source>
        <dbReference type="Proteomes" id="UP000288071"/>
    </source>
</evidence>
<reference evidence="4 5" key="1">
    <citation type="submission" date="2019-01" db="EMBL/GenBank/DDBJ databases">
        <title>Sinorhodobacter populi sp. nov. isolated from the symptomatic bark tissue of Populus euramericana canker.</title>
        <authorList>
            <person name="Xu G."/>
        </authorList>
    </citation>
    <scope>NUCLEOTIDE SEQUENCE [LARGE SCALE GENOMIC DNA]</scope>
    <source>
        <strain evidence="4 5">CGMCC 1.12963</strain>
    </source>
</reference>
<dbReference type="FunFam" id="3.90.850.10:FF:000002">
    <property type="entry name" value="2-hydroxyhepta-2,4-diene-1,7-dioate isomerase"/>
    <property type="match status" value="1"/>
</dbReference>
<dbReference type="Proteomes" id="UP000288071">
    <property type="component" value="Unassembled WGS sequence"/>
</dbReference>
<dbReference type="PANTHER" id="PTHR42796:SF4">
    <property type="entry name" value="FUMARYLACETOACETATE HYDROLASE DOMAIN-CONTAINING PROTEIN 2A"/>
    <property type="match status" value="1"/>
</dbReference>
<dbReference type="PANTHER" id="PTHR42796">
    <property type="entry name" value="FUMARYLACETOACETATE HYDROLASE DOMAIN-CONTAINING PROTEIN 2A-RELATED"/>
    <property type="match status" value="1"/>
</dbReference>
<dbReference type="EMBL" id="SAVA01000001">
    <property type="protein sequence ID" value="RWR54686.1"/>
    <property type="molecule type" value="Genomic_DNA"/>
</dbReference>
<organism evidence="4 5">
    <name type="scientific">Paenirhodobacter huangdaonensis</name>
    <dbReference type="NCBI Taxonomy" id="2501515"/>
    <lineage>
        <taxon>Bacteria</taxon>
        <taxon>Pseudomonadati</taxon>
        <taxon>Pseudomonadota</taxon>
        <taxon>Alphaproteobacteria</taxon>
        <taxon>Rhodobacterales</taxon>
        <taxon>Rhodobacter group</taxon>
        <taxon>Paenirhodobacter</taxon>
    </lineage>
</organism>
<dbReference type="AlphaFoldDB" id="A0A3S3ND71"/>
<dbReference type="InterPro" id="IPR051121">
    <property type="entry name" value="FAH"/>
</dbReference>
<accession>A0A3S3ND71</accession>
<keyword evidence="4" id="KW-0378">Hydrolase</keyword>
<dbReference type="GO" id="GO:0019752">
    <property type="term" value="P:carboxylic acid metabolic process"/>
    <property type="evidence" value="ECO:0007669"/>
    <property type="project" value="UniProtKB-ARBA"/>
</dbReference>